<reference evidence="1 2" key="2">
    <citation type="journal article" date="2013" name="Plant Cell Physiol.">
        <title>Rice Annotation Project Database (RAP-DB): an integrative and interactive database for rice genomics.</title>
        <authorList>
            <person name="Sakai H."/>
            <person name="Lee S.S."/>
            <person name="Tanaka T."/>
            <person name="Numa H."/>
            <person name="Kim J."/>
            <person name="Kawahara Y."/>
            <person name="Wakimoto H."/>
            <person name="Yang C.C."/>
            <person name="Iwamoto M."/>
            <person name="Abe T."/>
            <person name="Yamada Y."/>
            <person name="Muto A."/>
            <person name="Inokuchi H."/>
            <person name="Ikemura T."/>
            <person name="Matsumoto T."/>
            <person name="Sasaki T."/>
            <person name="Itoh T."/>
        </authorList>
    </citation>
    <scope>NUCLEOTIDE SEQUENCE [LARGE SCALE GENOMIC DNA]</scope>
    <source>
        <strain evidence="2">cv. Nipponbare</strain>
    </source>
</reference>
<sequence length="85" mass="10107">NPEWVPSYLKRWEDDQRAPRVVLYQVGAHSCWANTWTGVPDEVTSPMAHDRWRNTLFFQLWLVQMEFGDEARSVLKDDFEGFPSY</sequence>
<accession>A0A0N7KRL0</accession>
<protein>
    <submittedName>
        <fullName evidence="1">Os10g0322032 protein</fullName>
    </submittedName>
</protein>
<proteinExistence type="predicted"/>
<dbReference type="InParanoid" id="A0A0N7KRL0"/>
<dbReference type="Proteomes" id="UP000059680">
    <property type="component" value="Chromosome 10"/>
</dbReference>
<gene>
    <name evidence="1" type="ordered locus">Os10g0322032</name>
    <name evidence="1" type="ORF">OSNPB_100322032</name>
</gene>
<reference evidence="2" key="1">
    <citation type="journal article" date="2005" name="Nature">
        <title>The map-based sequence of the rice genome.</title>
        <authorList>
            <consortium name="International rice genome sequencing project (IRGSP)"/>
            <person name="Matsumoto T."/>
            <person name="Wu J."/>
            <person name="Kanamori H."/>
            <person name="Katayose Y."/>
            <person name="Fujisawa M."/>
            <person name="Namiki N."/>
            <person name="Mizuno H."/>
            <person name="Yamamoto K."/>
            <person name="Antonio B.A."/>
            <person name="Baba T."/>
            <person name="Sakata K."/>
            <person name="Nagamura Y."/>
            <person name="Aoki H."/>
            <person name="Arikawa K."/>
            <person name="Arita K."/>
            <person name="Bito T."/>
            <person name="Chiden Y."/>
            <person name="Fujitsuka N."/>
            <person name="Fukunaka R."/>
            <person name="Hamada M."/>
            <person name="Harada C."/>
            <person name="Hayashi A."/>
            <person name="Hijishita S."/>
            <person name="Honda M."/>
            <person name="Hosokawa S."/>
            <person name="Ichikawa Y."/>
            <person name="Idonuma A."/>
            <person name="Iijima M."/>
            <person name="Ikeda M."/>
            <person name="Ikeno M."/>
            <person name="Ito K."/>
            <person name="Ito S."/>
            <person name="Ito T."/>
            <person name="Ito Y."/>
            <person name="Ito Y."/>
            <person name="Iwabuchi A."/>
            <person name="Kamiya K."/>
            <person name="Karasawa W."/>
            <person name="Kurita K."/>
            <person name="Katagiri S."/>
            <person name="Kikuta A."/>
            <person name="Kobayashi H."/>
            <person name="Kobayashi N."/>
            <person name="Machita K."/>
            <person name="Maehara T."/>
            <person name="Masukawa M."/>
            <person name="Mizubayashi T."/>
            <person name="Mukai Y."/>
            <person name="Nagasaki H."/>
            <person name="Nagata Y."/>
            <person name="Naito S."/>
            <person name="Nakashima M."/>
            <person name="Nakama Y."/>
            <person name="Nakamichi Y."/>
            <person name="Nakamura M."/>
            <person name="Meguro A."/>
            <person name="Negishi M."/>
            <person name="Ohta I."/>
            <person name="Ohta T."/>
            <person name="Okamoto M."/>
            <person name="Ono N."/>
            <person name="Saji S."/>
            <person name="Sakaguchi M."/>
            <person name="Sakai K."/>
            <person name="Shibata M."/>
            <person name="Shimokawa T."/>
            <person name="Song J."/>
            <person name="Takazaki Y."/>
            <person name="Terasawa K."/>
            <person name="Tsugane M."/>
            <person name="Tsuji K."/>
            <person name="Ueda S."/>
            <person name="Waki K."/>
            <person name="Yamagata H."/>
            <person name="Yamamoto M."/>
            <person name="Yamamoto S."/>
            <person name="Yamane H."/>
            <person name="Yoshiki S."/>
            <person name="Yoshihara R."/>
            <person name="Yukawa K."/>
            <person name="Zhong H."/>
            <person name="Yano M."/>
            <person name="Yuan Q."/>
            <person name="Ouyang S."/>
            <person name="Liu J."/>
            <person name="Jones K.M."/>
            <person name="Gansberger K."/>
            <person name="Moffat K."/>
            <person name="Hill J."/>
            <person name="Bera J."/>
            <person name="Fadrosh D."/>
            <person name="Jin S."/>
            <person name="Johri S."/>
            <person name="Kim M."/>
            <person name="Overton L."/>
            <person name="Reardon M."/>
            <person name="Tsitrin T."/>
            <person name="Vuong H."/>
            <person name="Weaver B."/>
            <person name="Ciecko A."/>
            <person name="Tallon L."/>
            <person name="Jackson J."/>
            <person name="Pai G."/>
            <person name="Aken S.V."/>
            <person name="Utterback T."/>
            <person name="Reidmuller S."/>
            <person name="Feldblyum T."/>
            <person name="Hsiao J."/>
            <person name="Zismann V."/>
            <person name="Iobst S."/>
            <person name="de Vazeille A.R."/>
            <person name="Buell C.R."/>
            <person name="Ying K."/>
            <person name="Li Y."/>
            <person name="Lu T."/>
            <person name="Huang Y."/>
            <person name="Zhao Q."/>
            <person name="Feng Q."/>
            <person name="Zhang L."/>
            <person name="Zhu J."/>
            <person name="Weng Q."/>
            <person name="Mu J."/>
            <person name="Lu Y."/>
            <person name="Fan D."/>
            <person name="Liu Y."/>
            <person name="Guan J."/>
            <person name="Zhang Y."/>
            <person name="Yu S."/>
            <person name="Liu X."/>
            <person name="Zhang Y."/>
            <person name="Hong G."/>
            <person name="Han B."/>
            <person name="Choisne N."/>
            <person name="Demange N."/>
            <person name="Orjeda G."/>
            <person name="Samain S."/>
            <person name="Cattolico L."/>
            <person name="Pelletier E."/>
            <person name="Couloux A."/>
            <person name="Segurens B."/>
            <person name="Wincker P."/>
            <person name="D'Hont A."/>
            <person name="Scarpelli C."/>
            <person name="Weissenbach J."/>
            <person name="Salanoubat M."/>
            <person name="Quetier F."/>
            <person name="Yu Y."/>
            <person name="Kim H.R."/>
            <person name="Rambo T."/>
            <person name="Currie J."/>
            <person name="Collura K."/>
            <person name="Luo M."/>
            <person name="Yang T."/>
            <person name="Ammiraju J.S.S."/>
            <person name="Engler F."/>
            <person name="Soderlund C."/>
            <person name="Wing R.A."/>
            <person name="Palmer L.E."/>
            <person name="de la Bastide M."/>
            <person name="Spiegel L."/>
            <person name="Nascimento L."/>
            <person name="Zutavern T."/>
            <person name="O'Shaughnessy A."/>
            <person name="Dike S."/>
            <person name="Dedhia N."/>
            <person name="Preston R."/>
            <person name="Balija V."/>
            <person name="McCombie W.R."/>
            <person name="Chow T."/>
            <person name="Chen H."/>
            <person name="Chung M."/>
            <person name="Chen C."/>
            <person name="Shaw J."/>
            <person name="Wu H."/>
            <person name="Hsiao K."/>
            <person name="Chao Y."/>
            <person name="Chu M."/>
            <person name="Cheng C."/>
            <person name="Hour A."/>
            <person name="Lee P."/>
            <person name="Lin S."/>
            <person name="Lin Y."/>
            <person name="Liou J."/>
            <person name="Liu S."/>
            <person name="Hsing Y."/>
            <person name="Raghuvanshi S."/>
            <person name="Mohanty A."/>
            <person name="Bharti A.K."/>
            <person name="Gaur A."/>
            <person name="Gupta V."/>
            <person name="Kumar D."/>
            <person name="Ravi V."/>
            <person name="Vij S."/>
            <person name="Kapur A."/>
            <person name="Khurana P."/>
            <person name="Khurana P."/>
            <person name="Khurana J.P."/>
            <person name="Tyagi A.K."/>
            <person name="Gaikwad K."/>
            <person name="Singh A."/>
            <person name="Dalal V."/>
            <person name="Srivastava S."/>
            <person name="Dixit A."/>
            <person name="Pal A.K."/>
            <person name="Ghazi I.A."/>
            <person name="Yadav M."/>
            <person name="Pandit A."/>
            <person name="Bhargava A."/>
            <person name="Sureshbabu K."/>
            <person name="Batra K."/>
            <person name="Sharma T.R."/>
            <person name="Mohapatra T."/>
            <person name="Singh N.K."/>
            <person name="Messing J."/>
            <person name="Nelson A.B."/>
            <person name="Fuks G."/>
            <person name="Kavchok S."/>
            <person name="Keizer G."/>
            <person name="Linton E."/>
            <person name="Llaca V."/>
            <person name="Song R."/>
            <person name="Tanyolac B."/>
            <person name="Young S."/>
            <person name="Ho-Il K."/>
            <person name="Hahn J.H."/>
            <person name="Sangsakoo G."/>
            <person name="Vanavichit A."/>
            <person name="de Mattos Luiz.A.T."/>
            <person name="Zimmer P.D."/>
            <person name="Malone G."/>
            <person name="Dellagostin O."/>
            <person name="de Oliveira A.C."/>
            <person name="Bevan M."/>
            <person name="Bancroft I."/>
            <person name="Minx P."/>
            <person name="Cordum H."/>
            <person name="Wilson R."/>
            <person name="Cheng Z."/>
            <person name="Jin W."/>
            <person name="Jiang J."/>
            <person name="Leong S.A."/>
            <person name="Iwama H."/>
            <person name="Gojobori T."/>
            <person name="Itoh T."/>
            <person name="Niimura Y."/>
            <person name="Fujii Y."/>
            <person name="Habara T."/>
            <person name="Sakai H."/>
            <person name="Sato Y."/>
            <person name="Wilson G."/>
            <person name="Kumar K."/>
            <person name="McCouch S."/>
            <person name="Juretic N."/>
            <person name="Hoen D."/>
            <person name="Wright S."/>
            <person name="Bruskiewich R."/>
            <person name="Bureau T."/>
            <person name="Miyao A."/>
            <person name="Hirochika H."/>
            <person name="Nishikawa T."/>
            <person name="Kadowaki K."/>
            <person name="Sugiura M."/>
            <person name="Burr B."/>
            <person name="Sasaki T."/>
        </authorList>
    </citation>
    <scope>NUCLEOTIDE SEQUENCE [LARGE SCALE GENOMIC DNA]</scope>
    <source>
        <strain evidence="2">cv. Nipponbare</strain>
    </source>
</reference>
<dbReference type="EMBL" id="AP014966">
    <property type="protein sequence ID" value="BAT10314.1"/>
    <property type="molecule type" value="Genomic_DNA"/>
</dbReference>
<organism evidence="1 2">
    <name type="scientific">Oryza sativa subsp. japonica</name>
    <name type="common">Rice</name>
    <dbReference type="NCBI Taxonomy" id="39947"/>
    <lineage>
        <taxon>Eukaryota</taxon>
        <taxon>Viridiplantae</taxon>
        <taxon>Streptophyta</taxon>
        <taxon>Embryophyta</taxon>
        <taxon>Tracheophyta</taxon>
        <taxon>Spermatophyta</taxon>
        <taxon>Magnoliopsida</taxon>
        <taxon>Liliopsida</taxon>
        <taxon>Poales</taxon>
        <taxon>Poaceae</taxon>
        <taxon>BOP clade</taxon>
        <taxon>Oryzoideae</taxon>
        <taxon>Oryzeae</taxon>
        <taxon>Oryzinae</taxon>
        <taxon>Oryza</taxon>
        <taxon>Oryza sativa</taxon>
    </lineage>
</organism>
<evidence type="ECO:0000313" key="2">
    <source>
        <dbReference type="Proteomes" id="UP000059680"/>
    </source>
</evidence>
<feature type="non-terminal residue" evidence="1">
    <location>
        <position position="1"/>
    </location>
</feature>
<dbReference type="AlphaFoldDB" id="A0A0N7KRL0"/>
<dbReference type="PaxDb" id="39947-A0A0N7KRL0"/>
<name>A0A0N7KRL0_ORYSJ</name>
<keyword evidence="2" id="KW-1185">Reference proteome</keyword>
<evidence type="ECO:0000313" key="1">
    <source>
        <dbReference type="EMBL" id="BAT10314.1"/>
    </source>
</evidence>
<reference evidence="1 2" key="3">
    <citation type="journal article" date="2013" name="Rice">
        <title>Improvement of the Oryza sativa Nipponbare reference genome using next generation sequence and optical map data.</title>
        <authorList>
            <person name="Kawahara Y."/>
            <person name="de la Bastide M."/>
            <person name="Hamilton J.P."/>
            <person name="Kanamori H."/>
            <person name="McCombie W.R."/>
            <person name="Ouyang S."/>
            <person name="Schwartz D.C."/>
            <person name="Tanaka T."/>
            <person name="Wu J."/>
            <person name="Zhou S."/>
            <person name="Childs K.L."/>
            <person name="Davidson R.M."/>
            <person name="Lin H."/>
            <person name="Quesada-Ocampo L."/>
            <person name="Vaillancourt B."/>
            <person name="Sakai H."/>
            <person name="Lee S.S."/>
            <person name="Kim J."/>
            <person name="Numa H."/>
            <person name="Itoh T."/>
            <person name="Buell C.R."/>
            <person name="Matsumoto T."/>
        </authorList>
    </citation>
    <scope>NUCLEOTIDE SEQUENCE [LARGE SCALE GENOMIC DNA]</scope>
    <source>
        <strain evidence="2">cv. Nipponbare</strain>
    </source>
</reference>
<dbReference type="Gramene" id="Os10t0322032-01">
    <property type="protein sequence ID" value="Os10t0322032-01"/>
    <property type="gene ID" value="Os10g0322032"/>
</dbReference>